<feature type="domain" description="Metallo-beta-lactamase" evidence="2">
    <location>
        <begin position="88"/>
        <end position="111"/>
    </location>
</feature>
<dbReference type="InterPro" id="IPR001279">
    <property type="entry name" value="Metallo-B-lactamas"/>
</dbReference>
<evidence type="ECO:0000313" key="3">
    <source>
        <dbReference type="EMBL" id="KNC78058.1"/>
    </source>
</evidence>
<dbReference type="EMBL" id="KQ242566">
    <property type="protein sequence ID" value="KNC78058.1"/>
    <property type="molecule type" value="Genomic_DNA"/>
</dbReference>
<protein>
    <recommendedName>
        <fullName evidence="2">Metallo-beta-lactamase domain-containing protein</fullName>
    </recommendedName>
</protein>
<sequence>MPFNFAGLTSFSLPFVLSSLLAVVALAENITDADTPCIDVVLTGTMAGPFFFGGLAGAGTLVSIGTKDNNCSDYRLQFDIGRGTSLRLSELGLAPNNIDALFLTHMHSDHTEDFTTFALGRWMLLGEPYDVVCSEDVDDISCTDFVEHIADAFEESGEIEQRITENAARNSEGPSALANVMTFETSDKAESVWKSADGTVEVTAIRTEHIGGSAAFRIDSPAGSVVIGGDAANDLPAEDRPYSTSDNVEALAEGADILVHSAIHPVMSLEESTLPAAMYNKFSTTVDIGAMAQRAGVHTVILTHTIPPLGAVNWGAFAVPGGEALKEDDYESSVKEGGFNGTTKVGTYLQSTRL</sequence>
<dbReference type="SUPFAM" id="SSF56281">
    <property type="entry name" value="Metallo-hydrolase/oxidoreductase"/>
    <property type="match status" value="1"/>
</dbReference>
<organism evidence="3 4">
    <name type="scientific">Sphaeroforma arctica JP610</name>
    <dbReference type="NCBI Taxonomy" id="667725"/>
    <lineage>
        <taxon>Eukaryota</taxon>
        <taxon>Ichthyosporea</taxon>
        <taxon>Ichthyophonida</taxon>
        <taxon>Sphaeroforma</taxon>
    </lineage>
</organism>
<accession>A0A0L0FPZ8</accession>
<gene>
    <name evidence="3" type="ORF">SARC_09492</name>
</gene>
<dbReference type="InterPro" id="IPR036866">
    <property type="entry name" value="RibonucZ/Hydroxyglut_hydro"/>
</dbReference>
<dbReference type="OrthoDB" id="527344at2759"/>
<dbReference type="PANTHER" id="PTHR46018">
    <property type="entry name" value="ZINC PHOSPHODIESTERASE ELAC PROTEIN 1"/>
    <property type="match status" value="1"/>
</dbReference>
<evidence type="ECO:0000259" key="2">
    <source>
        <dbReference type="Pfam" id="PF00753"/>
    </source>
</evidence>
<feature type="signal peptide" evidence="1">
    <location>
        <begin position="1"/>
        <end position="27"/>
    </location>
</feature>
<name>A0A0L0FPZ8_9EUKA</name>
<feature type="chain" id="PRO_5005538726" description="Metallo-beta-lactamase domain-containing protein" evidence="1">
    <location>
        <begin position="28"/>
        <end position="354"/>
    </location>
</feature>
<dbReference type="AlphaFoldDB" id="A0A0L0FPZ8"/>
<dbReference type="RefSeq" id="XP_014151960.1">
    <property type="nucleotide sequence ID" value="XM_014296485.1"/>
</dbReference>
<reference evidence="3 4" key="1">
    <citation type="submission" date="2011-02" db="EMBL/GenBank/DDBJ databases">
        <title>The Genome Sequence of Sphaeroforma arctica JP610.</title>
        <authorList>
            <consortium name="The Broad Institute Genome Sequencing Platform"/>
            <person name="Russ C."/>
            <person name="Cuomo C."/>
            <person name="Young S.K."/>
            <person name="Zeng Q."/>
            <person name="Gargeya S."/>
            <person name="Alvarado L."/>
            <person name="Berlin A."/>
            <person name="Chapman S.B."/>
            <person name="Chen Z."/>
            <person name="Freedman E."/>
            <person name="Gellesch M."/>
            <person name="Goldberg J."/>
            <person name="Griggs A."/>
            <person name="Gujja S."/>
            <person name="Heilman E."/>
            <person name="Heiman D."/>
            <person name="Howarth C."/>
            <person name="Mehta T."/>
            <person name="Neiman D."/>
            <person name="Pearson M."/>
            <person name="Roberts A."/>
            <person name="Saif S."/>
            <person name="Shea T."/>
            <person name="Shenoy N."/>
            <person name="Sisk P."/>
            <person name="Stolte C."/>
            <person name="Sykes S."/>
            <person name="White J."/>
            <person name="Yandava C."/>
            <person name="Burger G."/>
            <person name="Gray M.W."/>
            <person name="Holland P.W.H."/>
            <person name="King N."/>
            <person name="Lang F.B.F."/>
            <person name="Roger A.J."/>
            <person name="Ruiz-Trillo I."/>
            <person name="Haas B."/>
            <person name="Nusbaum C."/>
            <person name="Birren B."/>
        </authorList>
    </citation>
    <scope>NUCLEOTIDE SEQUENCE [LARGE SCALE GENOMIC DNA]</scope>
    <source>
        <strain evidence="3 4">JP610</strain>
    </source>
</reference>
<evidence type="ECO:0000313" key="4">
    <source>
        <dbReference type="Proteomes" id="UP000054560"/>
    </source>
</evidence>
<keyword evidence="1" id="KW-0732">Signal</keyword>
<dbReference type="PANTHER" id="PTHR46018:SF2">
    <property type="entry name" value="ZINC PHOSPHODIESTERASE ELAC PROTEIN 1"/>
    <property type="match status" value="1"/>
</dbReference>
<dbReference type="Proteomes" id="UP000054560">
    <property type="component" value="Unassembled WGS sequence"/>
</dbReference>
<proteinExistence type="predicted"/>
<keyword evidence="4" id="KW-1185">Reference proteome</keyword>
<dbReference type="Gene3D" id="3.60.15.10">
    <property type="entry name" value="Ribonuclease Z/Hydroxyacylglutathione hydrolase-like"/>
    <property type="match status" value="1"/>
</dbReference>
<dbReference type="GO" id="GO:0042781">
    <property type="term" value="F:3'-tRNA processing endoribonuclease activity"/>
    <property type="evidence" value="ECO:0007669"/>
    <property type="project" value="TreeGrafter"/>
</dbReference>
<dbReference type="Pfam" id="PF00753">
    <property type="entry name" value="Lactamase_B"/>
    <property type="match status" value="1"/>
</dbReference>
<dbReference type="GeneID" id="25909996"/>
<evidence type="ECO:0000256" key="1">
    <source>
        <dbReference type="SAM" id="SignalP"/>
    </source>
</evidence>